<dbReference type="InterPro" id="IPR001680">
    <property type="entry name" value="WD40_rpt"/>
</dbReference>
<gene>
    <name evidence="3" type="ORF">CEP54_001333</name>
</gene>
<dbReference type="PANTHER" id="PTHR44019:SF8">
    <property type="entry name" value="POC1 CENTRIOLAR PROTEIN HOMOLOG"/>
    <property type="match status" value="1"/>
</dbReference>
<dbReference type="Proteomes" id="UP000288168">
    <property type="component" value="Unassembled WGS sequence"/>
</dbReference>
<dbReference type="Gene3D" id="2.130.10.10">
    <property type="entry name" value="YVTN repeat-like/Quinoprotein amine dehydrogenase"/>
    <property type="match status" value="2"/>
</dbReference>
<evidence type="ECO:0000256" key="2">
    <source>
        <dbReference type="ARBA" id="ARBA00022737"/>
    </source>
</evidence>
<dbReference type="STRING" id="1325734.A0A428R1F8"/>
<keyword evidence="2" id="KW-0677">Repeat</keyword>
<keyword evidence="4" id="KW-1185">Reference proteome</keyword>
<dbReference type="InterPro" id="IPR050505">
    <property type="entry name" value="WDR55/POC1"/>
</dbReference>
<protein>
    <submittedName>
        <fullName evidence="3">Uncharacterized protein</fullName>
    </submittedName>
</protein>
<dbReference type="EMBL" id="NKCI01000006">
    <property type="protein sequence ID" value="RSL71442.1"/>
    <property type="molecule type" value="Genomic_DNA"/>
</dbReference>
<evidence type="ECO:0000313" key="3">
    <source>
        <dbReference type="EMBL" id="RSL71442.1"/>
    </source>
</evidence>
<dbReference type="OrthoDB" id="5095901at2759"/>
<reference evidence="3 4" key="1">
    <citation type="submission" date="2017-06" db="EMBL/GenBank/DDBJ databases">
        <title>Comparative genomic analysis of Ambrosia Fusariam Clade fungi.</title>
        <authorList>
            <person name="Stajich J.E."/>
            <person name="Carrillo J."/>
            <person name="Kijimoto T."/>
            <person name="Eskalen A."/>
            <person name="O'Donnell K."/>
            <person name="Kasson M."/>
        </authorList>
    </citation>
    <scope>NUCLEOTIDE SEQUENCE [LARGE SCALE GENOMIC DNA]</scope>
    <source>
        <strain evidence="3 4">NRRL62584</strain>
    </source>
</reference>
<dbReference type="PANTHER" id="PTHR44019">
    <property type="entry name" value="WD REPEAT-CONTAINING PROTEIN 55"/>
    <property type="match status" value="1"/>
</dbReference>
<proteinExistence type="predicted"/>
<dbReference type="SMART" id="SM00320">
    <property type="entry name" value="WD40"/>
    <property type="match status" value="5"/>
</dbReference>
<name>A0A428R1F8_9HYPO</name>
<comment type="caution">
    <text evidence="3">The sequence shown here is derived from an EMBL/GenBank/DDBJ whole genome shotgun (WGS) entry which is preliminary data.</text>
</comment>
<keyword evidence="1" id="KW-0853">WD repeat</keyword>
<dbReference type="SUPFAM" id="SSF50978">
    <property type="entry name" value="WD40 repeat-like"/>
    <property type="match status" value="1"/>
</dbReference>
<sequence>MRSFLKEDMCGLRSWKGEASNIDPGVIGSYMPEEVEYACLHWTFHVEEAKGTSLADGVLAFLNDHFLHWAEALALMMRTVEAITAMQRILGISRPQENTRLSDFLVDAVQILKANQAILDKAPLQLYSSILQSSPQNSVVKKQFIRVLPRWMTLRPRTESNWSPLKQVLECEARITCVALSHDSRLVAAYLANGFIHIWRIDTDDGRLLAFYVFQVREERFGAVIQCYSDLGDLIWESMVMESLKEWASEEETILDVSVAFSGDLTMIAARMDHTLTVWRINPYYPEKVFGSFNPEKAFESFNPDESISIALSHDGALLFMTSRDGFRVWSIDSTDHSSPRFRDVGGYGWFSGSLTVSADSTFMACGGDDYVYLWHKEKGEGIQNVVRQRSAIAVLSRDSSIIISGSGDKCLYVWSKNTFEPNQRRLVDDSCEVDIHPTLAQMMELSPNSELIAFALLYGSQIQLWTSDTGRHIRTLIASQGRLDQFAFSRNSDLLAARSLPSGDIWLAQ</sequence>
<dbReference type="AlphaFoldDB" id="A0A428R1F8"/>
<accession>A0A428R1F8</accession>
<evidence type="ECO:0000256" key="1">
    <source>
        <dbReference type="ARBA" id="ARBA00022574"/>
    </source>
</evidence>
<dbReference type="InterPro" id="IPR036322">
    <property type="entry name" value="WD40_repeat_dom_sf"/>
</dbReference>
<evidence type="ECO:0000313" key="4">
    <source>
        <dbReference type="Proteomes" id="UP000288168"/>
    </source>
</evidence>
<organism evidence="3 4">
    <name type="scientific">Fusarium duplospermum</name>
    <dbReference type="NCBI Taxonomy" id="1325734"/>
    <lineage>
        <taxon>Eukaryota</taxon>
        <taxon>Fungi</taxon>
        <taxon>Dikarya</taxon>
        <taxon>Ascomycota</taxon>
        <taxon>Pezizomycotina</taxon>
        <taxon>Sordariomycetes</taxon>
        <taxon>Hypocreomycetidae</taxon>
        <taxon>Hypocreales</taxon>
        <taxon>Nectriaceae</taxon>
        <taxon>Fusarium</taxon>
        <taxon>Fusarium solani species complex</taxon>
    </lineage>
</organism>
<dbReference type="InterPro" id="IPR015943">
    <property type="entry name" value="WD40/YVTN_repeat-like_dom_sf"/>
</dbReference>
<dbReference type="Pfam" id="PF00400">
    <property type="entry name" value="WD40"/>
    <property type="match status" value="2"/>
</dbReference>